<sequence>MVKYGSYRAFQRYLCKDCNHTFNDKTDAIFVHTKIALNE</sequence>
<protein>
    <submittedName>
        <fullName evidence="1">ISH4-type transposase</fullName>
    </submittedName>
</protein>
<name>M0N0T3_9EURY</name>
<reference evidence="1 2" key="1">
    <citation type="journal article" date="2014" name="PLoS Genet.">
        <title>Phylogenetically driven sequencing of extremely halophilic archaea reveals strategies for static and dynamic osmo-response.</title>
        <authorList>
            <person name="Becker E.A."/>
            <person name="Seitzer P.M."/>
            <person name="Tritt A."/>
            <person name="Larsen D."/>
            <person name="Krusor M."/>
            <person name="Yao A.I."/>
            <person name="Wu D."/>
            <person name="Madern D."/>
            <person name="Eisen J.A."/>
            <person name="Darling A.E."/>
            <person name="Facciotti M.T."/>
        </authorList>
    </citation>
    <scope>NUCLEOTIDE SEQUENCE [LARGE SCALE GENOMIC DNA]</scope>
    <source>
        <strain evidence="1 2">DSM 8989</strain>
    </source>
</reference>
<evidence type="ECO:0000313" key="1">
    <source>
        <dbReference type="EMBL" id="EMA50709.1"/>
    </source>
</evidence>
<evidence type="ECO:0000313" key="2">
    <source>
        <dbReference type="Proteomes" id="UP000011625"/>
    </source>
</evidence>
<organism evidence="1 2">
    <name type="scientific">Halococcus salifodinae DSM 8989</name>
    <dbReference type="NCBI Taxonomy" id="1227456"/>
    <lineage>
        <taxon>Archaea</taxon>
        <taxon>Methanobacteriati</taxon>
        <taxon>Methanobacteriota</taxon>
        <taxon>Stenosarchaea group</taxon>
        <taxon>Halobacteria</taxon>
        <taxon>Halobacteriales</taxon>
        <taxon>Halococcaceae</taxon>
        <taxon>Halococcus</taxon>
    </lineage>
</organism>
<gene>
    <name evidence="1" type="ORF">C450_13562</name>
</gene>
<keyword evidence="2" id="KW-1185">Reference proteome</keyword>
<dbReference type="Proteomes" id="UP000011625">
    <property type="component" value="Unassembled WGS sequence"/>
</dbReference>
<dbReference type="AlphaFoldDB" id="M0N0T3"/>
<proteinExistence type="predicted"/>
<dbReference type="EMBL" id="AOME01000070">
    <property type="protein sequence ID" value="EMA50709.1"/>
    <property type="molecule type" value="Genomic_DNA"/>
</dbReference>
<comment type="caution">
    <text evidence="1">The sequence shown here is derived from an EMBL/GenBank/DDBJ whole genome shotgun (WGS) entry which is preliminary data.</text>
</comment>
<dbReference type="PATRIC" id="fig|1227456.3.peg.2745"/>
<accession>M0N0T3</accession>